<dbReference type="InterPro" id="IPR036116">
    <property type="entry name" value="FN3_sf"/>
</dbReference>
<protein>
    <submittedName>
        <fullName evidence="3">Fibronectin type-III domain-containing protein 3A</fullName>
    </submittedName>
</protein>
<feature type="domain" description="Fibronectin type-III" evidence="2">
    <location>
        <begin position="251"/>
        <end position="357"/>
    </location>
</feature>
<dbReference type="AlphaFoldDB" id="A0AAV4X8G6"/>
<evidence type="ECO:0000313" key="4">
    <source>
        <dbReference type="Proteomes" id="UP001054837"/>
    </source>
</evidence>
<evidence type="ECO:0000313" key="3">
    <source>
        <dbReference type="EMBL" id="GIY91211.1"/>
    </source>
</evidence>
<dbReference type="SUPFAM" id="SSF49265">
    <property type="entry name" value="Fibronectin type III"/>
    <property type="match status" value="1"/>
</dbReference>
<dbReference type="InterPro" id="IPR003961">
    <property type="entry name" value="FN3_dom"/>
</dbReference>
<gene>
    <name evidence="3" type="primary">Fndc3a_2</name>
    <name evidence="3" type="ORF">CDAR_444431</name>
</gene>
<comment type="caution">
    <text evidence="3">The sequence shown here is derived from an EMBL/GenBank/DDBJ whole genome shotgun (WGS) entry which is preliminary data.</text>
</comment>
<reference evidence="3 4" key="1">
    <citation type="submission" date="2021-06" db="EMBL/GenBank/DDBJ databases">
        <title>Caerostris darwini draft genome.</title>
        <authorList>
            <person name="Kono N."/>
            <person name="Arakawa K."/>
        </authorList>
    </citation>
    <scope>NUCLEOTIDE SEQUENCE [LARGE SCALE GENOMIC DNA]</scope>
</reference>
<feature type="region of interest" description="Disordered" evidence="1">
    <location>
        <begin position="121"/>
        <end position="180"/>
    </location>
</feature>
<dbReference type="Gene3D" id="2.60.40.10">
    <property type="entry name" value="Immunoglobulins"/>
    <property type="match status" value="1"/>
</dbReference>
<evidence type="ECO:0000259" key="2">
    <source>
        <dbReference type="PROSITE" id="PS50853"/>
    </source>
</evidence>
<dbReference type="PROSITE" id="PS50853">
    <property type="entry name" value="FN3"/>
    <property type="match status" value="1"/>
</dbReference>
<feature type="compositionally biased region" description="Pro residues" evidence="1">
    <location>
        <begin position="121"/>
        <end position="143"/>
    </location>
</feature>
<accession>A0AAV4X8G6</accession>
<proteinExistence type="predicted"/>
<dbReference type="CDD" id="cd00063">
    <property type="entry name" value="FN3"/>
    <property type="match status" value="1"/>
</dbReference>
<sequence>MITAMVAGYYELNGNEVYPPGTDAYGEYCYGVQDMCNHMPCTFHGPPGGMRIVQNNSQGPVPVQLQVPSGHLVHQVMDENGTVRHYLFSPPMPMPVGPHYNPSHASTAPMAQYYPYPAPTFGPPQYQPQPPSHMQPALSPPNIPGILPHPGSQCNGESPQDLDVSPPPSQIYLSQKDESYQRSTYKFRRKLDDRCRDKLMMMPNQSNSFINRKNKIYVYDEPYRISGSSASGSNASEDEEVTWFLSEYLSNLRPPLVTELSPYSVMVSWKPPDVPICDLDPTTCSTLQQSEIMYEVMLCEKGREGRFKSVYSGMDHQCNITSLKPATEYYVCVQASVDDIRGKQRKKVGFFLFFKHFKTDVYVPMIDLERFYMHFY</sequence>
<keyword evidence="4" id="KW-1185">Reference proteome</keyword>
<dbReference type="Proteomes" id="UP001054837">
    <property type="component" value="Unassembled WGS sequence"/>
</dbReference>
<organism evidence="3 4">
    <name type="scientific">Caerostris darwini</name>
    <dbReference type="NCBI Taxonomy" id="1538125"/>
    <lineage>
        <taxon>Eukaryota</taxon>
        <taxon>Metazoa</taxon>
        <taxon>Ecdysozoa</taxon>
        <taxon>Arthropoda</taxon>
        <taxon>Chelicerata</taxon>
        <taxon>Arachnida</taxon>
        <taxon>Araneae</taxon>
        <taxon>Araneomorphae</taxon>
        <taxon>Entelegynae</taxon>
        <taxon>Araneoidea</taxon>
        <taxon>Araneidae</taxon>
        <taxon>Caerostris</taxon>
    </lineage>
</organism>
<evidence type="ECO:0000256" key="1">
    <source>
        <dbReference type="SAM" id="MobiDB-lite"/>
    </source>
</evidence>
<name>A0AAV4X8G6_9ARAC</name>
<dbReference type="SMART" id="SM00060">
    <property type="entry name" value="FN3"/>
    <property type="match status" value="1"/>
</dbReference>
<dbReference type="InterPro" id="IPR013783">
    <property type="entry name" value="Ig-like_fold"/>
</dbReference>
<dbReference type="EMBL" id="BPLQ01015729">
    <property type="protein sequence ID" value="GIY91211.1"/>
    <property type="molecule type" value="Genomic_DNA"/>
</dbReference>